<keyword evidence="1" id="KW-0732">Signal</keyword>
<protein>
    <recommendedName>
        <fullName evidence="4">DUF4197 domain-containing protein</fullName>
    </recommendedName>
</protein>
<dbReference type="EMBL" id="MPRJ01000014">
    <property type="protein sequence ID" value="OOZ37246.1"/>
    <property type="molecule type" value="Genomic_DNA"/>
</dbReference>
<feature type="signal peptide" evidence="1">
    <location>
        <begin position="1"/>
        <end position="25"/>
    </location>
</feature>
<organism evidence="2 3">
    <name type="scientific">Solemya velesiana gill symbiont</name>
    <dbReference type="NCBI Taxonomy" id="1918948"/>
    <lineage>
        <taxon>Bacteria</taxon>
        <taxon>Pseudomonadati</taxon>
        <taxon>Pseudomonadota</taxon>
        <taxon>Gammaproteobacteria</taxon>
        <taxon>sulfur-oxidizing symbionts</taxon>
    </lineage>
</organism>
<name>A0A1T2KWW9_9GAMM</name>
<gene>
    <name evidence="2" type="ORF">BOW51_03430</name>
</gene>
<dbReference type="InterPro" id="IPR025245">
    <property type="entry name" value="DUF4197"/>
</dbReference>
<evidence type="ECO:0000313" key="2">
    <source>
        <dbReference type="EMBL" id="OOZ37246.1"/>
    </source>
</evidence>
<keyword evidence="3" id="KW-1185">Reference proteome</keyword>
<sequence length="257" mass="27874">MKNRNRMIGSVLLLSGMLLGATVHADWQDWLKSATEKLEDSSVTESLGAGSTSSALSNDQIIQGLKEALRVGTKKAVELLGKEGGYLNDGQVRIPLPDALETVAKGLRAVGQDKMVDEFIETMNRAAEQAVPKTLDIFVDTIQQMSLSDAKGILEGSDTAATDYFRETSGDRLGQVIAPIVKQATEKAGVTAAYKALIKEVGFLGNYVDMDAMDLDRYVTDKAMDGLFLKLAEEEKLIRRDPVARTTDILKTVFGSL</sequence>
<feature type="chain" id="PRO_5012843165" description="DUF4197 domain-containing protein" evidence="1">
    <location>
        <begin position="26"/>
        <end position="257"/>
    </location>
</feature>
<dbReference type="Pfam" id="PF13852">
    <property type="entry name" value="DUF4197"/>
    <property type="match status" value="1"/>
</dbReference>
<dbReference type="AlphaFoldDB" id="A0A1T2KWW9"/>
<comment type="caution">
    <text evidence="2">The sequence shown here is derived from an EMBL/GenBank/DDBJ whole genome shotgun (WGS) entry which is preliminary data.</text>
</comment>
<dbReference type="RefSeq" id="WP_078486119.1">
    <property type="nucleotide sequence ID" value="NZ_MPRJ01000014.1"/>
</dbReference>
<evidence type="ECO:0000256" key="1">
    <source>
        <dbReference type="SAM" id="SignalP"/>
    </source>
</evidence>
<dbReference type="Proteomes" id="UP000190896">
    <property type="component" value="Unassembled WGS sequence"/>
</dbReference>
<evidence type="ECO:0008006" key="4">
    <source>
        <dbReference type="Google" id="ProtNLM"/>
    </source>
</evidence>
<accession>A0A1T2KWW9</accession>
<proteinExistence type="predicted"/>
<dbReference type="OrthoDB" id="5292580at2"/>
<reference evidence="2 3" key="1">
    <citation type="submission" date="2016-11" db="EMBL/GenBank/DDBJ databases">
        <title>Mixed transmission modes and dynamic genome evolution in an obligate animal-bacterial symbiosis.</title>
        <authorList>
            <person name="Russell S.L."/>
            <person name="Corbett-Detig R.B."/>
            <person name="Cavanaugh C.M."/>
        </authorList>
    </citation>
    <scope>NUCLEOTIDE SEQUENCE [LARGE SCALE GENOMIC DNA]</scope>
    <source>
        <strain evidence="2">Se-Cadez</strain>
    </source>
</reference>
<evidence type="ECO:0000313" key="3">
    <source>
        <dbReference type="Proteomes" id="UP000190896"/>
    </source>
</evidence>